<dbReference type="PANTHER" id="PTHR11748">
    <property type="entry name" value="D-LACTATE DEHYDROGENASE"/>
    <property type="match status" value="1"/>
</dbReference>
<dbReference type="PANTHER" id="PTHR11748:SF119">
    <property type="entry name" value="D-2-HYDROXYGLUTARATE DEHYDROGENASE"/>
    <property type="match status" value="1"/>
</dbReference>
<name>A0LUY2_ACIC1</name>
<dbReference type="Pfam" id="PF13183">
    <property type="entry name" value="Fer4_8"/>
    <property type="match status" value="1"/>
</dbReference>
<evidence type="ECO:0000256" key="8">
    <source>
        <dbReference type="SAM" id="MobiDB-lite"/>
    </source>
</evidence>
<dbReference type="GO" id="GO:0051536">
    <property type="term" value="F:iron-sulfur cluster binding"/>
    <property type="evidence" value="ECO:0007669"/>
    <property type="project" value="UniProtKB-KW"/>
</dbReference>
<dbReference type="GO" id="GO:0004458">
    <property type="term" value="F:D-lactate dehydrogenase (cytochrome) activity"/>
    <property type="evidence" value="ECO:0007669"/>
    <property type="project" value="TreeGrafter"/>
</dbReference>
<dbReference type="InterPro" id="IPR016169">
    <property type="entry name" value="FAD-bd_PCMH_sub2"/>
</dbReference>
<feature type="domain" description="FAD-binding PCMH-type" evidence="10">
    <location>
        <begin position="46"/>
        <end position="259"/>
    </location>
</feature>
<dbReference type="Pfam" id="PF02913">
    <property type="entry name" value="FAD-oxidase_C"/>
    <property type="match status" value="1"/>
</dbReference>
<dbReference type="HOGENOM" id="CLU_010756_0_0_11"/>
<evidence type="ECO:0000256" key="1">
    <source>
        <dbReference type="ARBA" id="ARBA00001974"/>
    </source>
</evidence>
<feature type="domain" description="4Fe-4S ferredoxin-type" evidence="9">
    <location>
        <begin position="599"/>
        <end position="629"/>
    </location>
</feature>
<evidence type="ECO:0000256" key="7">
    <source>
        <dbReference type="ARBA" id="ARBA00023014"/>
    </source>
</evidence>
<dbReference type="SUPFAM" id="SSF56176">
    <property type="entry name" value="FAD-binding/transporter-associated domain-like"/>
    <property type="match status" value="1"/>
</dbReference>
<dbReference type="InterPro" id="IPR017900">
    <property type="entry name" value="4Fe4S_Fe_S_CS"/>
</dbReference>
<dbReference type="eggNOG" id="COG0247">
    <property type="taxonomic scope" value="Bacteria"/>
</dbReference>
<dbReference type="InterPro" id="IPR006094">
    <property type="entry name" value="Oxid_FAD_bind_N"/>
</dbReference>
<dbReference type="PROSITE" id="PS00198">
    <property type="entry name" value="4FE4S_FER_1"/>
    <property type="match status" value="1"/>
</dbReference>
<dbReference type="RefSeq" id="WP_011720305.1">
    <property type="nucleotide sequence ID" value="NC_008578.1"/>
</dbReference>
<dbReference type="AlphaFoldDB" id="A0LUY2"/>
<dbReference type="Gene3D" id="1.10.45.10">
    <property type="entry name" value="Vanillyl-alcohol Oxidase, Chain A, domain 4"/>
    <property type="match status" value="1"/>
</dbReference>
<dbReference type="KEGG" id="ace:Acel_1470"/>
<evidence type="ECO:0000256" key="4">
    <source>
        <dbReference type="ARBA" id="ARBA00022827"/>
    </source>
</evidence>
<dbReference type="Proteomes" id="UP000008221">
    <property type="component" value="Chromosome"/>
</dbReference>
<dbReference type="Pfam" id="PF02754">
    <property type="entry name" value="CCG"/>
    <property type="match status" value="2"/>
</dbReference>
<dbReference type="InterPro" id="IPR016166">
    <property type="entry name" value="FAD-bd_PCMH"/>
</dbReference>
<keyword evidence="5" id="KW-0560">Oxidoreductase</keyword>
<organism evidence="11 12">
    <name type="scientific">Acidothermus cellulolyticus (strain ATCC 43068 / DSM 8971 / 11B)</name>
    <dbReference type="NCBI Taxonomy" id="351607"/>
    <lineage>
        <taxon>Bacteria</taxon>
        <taxon>Bacillati</taxon>
        <taxon>Actinomycetota</taxon>
        <taxon>Actinomycetes</taxon>
        <taxon>Acidothermales</taxon>
        <taxon>Acidothermaceae</taxon>
        <taxon>Acidothermus</taxon>
    </lineage>
</organism>
<dbReference type="GO" id="GO:0008720">
    <property type="term" value="F:D-lactate dehydrogenase (NAD+) activity"/>
    <property type="evidence" value="ECO:0007669"/>
    <property type="project" value="TreeGrafter"/>
</dbReference>
<dbReference type="PROSITE" id="PS51387">
    <property type="entry name" value="FAD_PCMH"/>
    <property type="match status" value="1"/>
</dbReference>
<keyword evidence="6" id="KW-0408">Iron</keyword>
<evidence type="ECO:0000259" key="9">
    <source>
        <dbReference type="PROSITE" id="PS51379"/>
    </source>
</evidence>
<evidence type="ECO:0000256" key="5">
    <source>
        <dbReference type="ARBA" id="ARBA00023002"/>
    </source>
</evidence>
<dbReference type="InterPro" id="IPR036318">
    <property type="entry name" value="FAD-bd_PCMH-like_sf"/>
</dbReference>
<keyword evidence="3" id="KW-0479">Metal-binding</keyword>
<dbReference type="InterPro" id="IPR016164">
    <property type="entry name" value="FAD-linked_Oxase-like_C"/>
</dbReference>
<keyword evidence="2" id="KW-0285">Flavoprotein</keyword>
<evidence type="ECO:0000313" key="11">
    <source>
        <dbReference type="EMBL" id="ABK53242.1"/>
    </source>
</evidence>
<keyword evidence="7" id="KW-0411">Iron-sulfur</keyword>
<dbReference type="Gene3D" id="3.30.465.10">
    <property type="match status" value="1"/>
</dbReference>
<dbReference type="SUPFAM" id="SSF46548">
    <property type="entry name" value="alpha-helical ferredoxin"/>
    <property type="match status" value="1"/>
</dbReference>
<evidence type="ECO:0000256" key="2">
    <source>
        <dbReference type="ARBA" id="ARBA00022630"/>
    </source>
</evidence>
<dbReference type="Pfam" id="PF01565">
    <property type="entry name" value="FAD_binding_4"/>
    <property type="match status" value="1"/>
</dbReference>
<sequence length="997" mass="105806">MSGRFAASTGSPEHRDLIRALRSVMRGPVDASSRRRAEYSSDASNYRVVPAVVAYPQDASDVCAAIDVARRFHIPVTMRGGGTSVAGNAIGPGIVLDTSRFFRRILDIDPSGRTAYVEPGVILADLQKALRPHGLRFGPDPATANRATIGGALGNNACGSHALAFGRAADNVIEMDVVDGTGRRFTVGSGWEPVPGLARLVEENAAIIRTEFGRFSRQISGYGMEHLLPEKGRFLARALVGSEGSAVLVLGARVRVVDIPRHTALAVLGFPDLIAAADAVPIVLRHAPLAVEGLAARLVDVIRRAGRPVPTLPDGGGWLLVEVGGASDDHAVSRARRVVADVRPMSSAVLTDSAQAAAIWRIREDGAGLVGRFARSGGAWPGWEDAAVPPENLGPYLRDFTRLLDEFGIDAIPFGHFGDGCVHTRLDVPLTTAGDVERFRSFIDEAADIVCAYGGSFSGEHGDGRARSRLLPRMYSAQAMRLFADFKRLFDPEGILNPGIIVHPPPLDADLRRPLAADIAAATGFRFTADAGSFTRAVHRCVGIGKCRADYRDSGTFMCPSYLATRDEKDTTRGRARVLQELAVAARGGRRAVARSFRTGDVHDALDLCLSCKACASDCPTGVDMARYKSEVLYRAYRWRLRPRSHYTLGRLPSWLRLVRGMPALSRRLLRAEPAVALLRFLAGIDPHRSLPLPARRGFRPGDVRPWLDDSGDPAGSGEAGTAVLWVDSFTQTFAPHVAAAAAWLLTTAGYRVRLPDRQPCCGLPWITTGQLRAARRRLAGLVDVLHPAAAEGAIIVGIEPSCTATLRSDLPDLLADPRAEQIAHATRTLAEALLAARWQPPQLDGVHLLVQPHCHHYAVIGYDADRALLGQTGAQLTEAAGCCGMAGNFGMEKRHYAVSRRIAELGVLALLANRPDSVVVADGFSCRTQLADLADCHAVHLAELLAGAAGTADGAARTEDSAAGTADGGAAGTADSAAAGGAADLDAGADGGPAPR</sequence>
<feature type="region of interest" description="Disordered" evidence="8">
    <location>
        <begin position="957"/>
        <end position="978"/>
    </location>
</feature>
<dbReference type="InterPro" id="IPR004017">
    <property type="entry name" value="Cys_rich_dom"/>
</dbReference>
<dbReference type="PROSITE" id="PS51379">
    <property type="entry name" value="4FE4S_FER_2"/>
    <property type="match status" value="1"/>
</dbReference>
<dbReference type="eggNOG" id="COG0277">
    <property type="taxonomic scope" value="Bacteria"/>
</dbReference>
<dbReference type="GO" id="GO:0046872">
    <property type="term" value="F:metal ion binding"/>
    <property type="evidence" value="ECO:0007669"/>
    <property type="project" value="UniProtKB-KW"/>
</dbReference>
<proteinExistence type="predicted"/>
<reference evidence="11 12" key="1">
    <citation type="journal article" date="2009" name="Genome Res.">
        <title>Complete genome of the cellulolytic thermophile Acidothermus cellulolyticus 11B provides insights into its ecophysiological and evolutionary adaptations.</title>
        <authorList>
            <person name="Barabote R.D."/>
            <person name="Xie G."/>
            <person name="Leu D.H."/>
            <person name="Normand P."/>
            <person name="Necsulea A."/>
            <person name="Daubin V."/>
            <person name="Medigue C."/>
            <person name="Adney W.S."/>
            <person name="Xu X.C."/>
            <person name="Lapidus A."/>
            <person name="Parales R.E."/>
            <person name="Detter C."/>
            <person name="Pujic P."/>
            <person name="Bruce D."/>
            <person name="Lavire C."/>
            <person name="Challacombe J.F."/>
            <person name="Brettin T.S."/>
            <person name="Berry A.M."/>
        </authorList>
    </citation>
    <scope>NUCLEOTIDE SEQUENCE [LARGE SCALE GENOMIC DNA]</scope>
    <source>
        <strain evidence="12">ATCC 43068 / DSM 8971 / 11B</strain>
    </source>
</reference>
<protein>
    <submittedName>
        <fullName evidence="11">FAD linked oxidase domain protein</fullName>
    </submittedName>
</protein>
<accession>A0LUY2</accession>
<dbReference type="SUPFAM" id="SSF55103">
    <property type="entry name" value="FAD-linked oxidases, C-terminal domain"/>
    <property type="match status" value="1"/>
</dbReference>
<evidence type="ECO:0000256" key="6">
    <source>
        <dbReference type="ARBA" id="ARBA00023004"/>
    </source>
</evidence>
<dbReference type="GO" id="GO:0071949">
    <property type="term" value="F:FAD binding"/>
    <property type="evidence" value="ECO:0007669"/>
    <property type="project" value="InterPro"/>
</dbReference>
<dbReference type="OrthoDB" id="9770306at2"/>
<evidence type="ECO:0000256" key="3">
    <source>
        <dbReference type="ARBA" id="ARBA00022723"/>
    </source>
</evidence>
<gene>
    <name evidence="11" type="ordered locus">Acel_1470</name>
</gene>
<dbReference type="InterPro" id="IPR004113">
    <property type="entry name" value="FAD-bd_oxidored_4_C"/>
</dbReference>
<dbReference type="InterPro" id="IPR016171">
    <property type="entry name" value="Vanillyl_alc_oxidase_C-sub2"/>
</dbReference>
<dbReference type="InParanoid" id="A0LUY2"/>
<keyword evidence="12" id="KW-1185">Reference proteome</keyword>
<evidence type="ECO:0000259" key="10">
    <source>
        <dbReference type="PROSITE" id="PS51387"/>
    </source>
</evidence>
<keyword evidence="4" id="KW-0274">FAD</keyword>
<dbReference type="InterPro" id="IPR017896">
    <property type="entry name" value="4Fe4S_Fe-S-bd"/>
</dbReference>
<dbReference type="Gene3D" id="3.30.70.2740">
    <property type="match status" value="1"/>
</dbReference>
<comment type="cofactor">
    <cofactor evidence="1">
        <name>FAD</name>
        <dbReference type="ChEBI" id="CHEBI:57692"/>
    </cofactor>
</comment>
<dbReference type="EMBL" id="CP000481">
    <property type="protein sequence ID" value="ABK53242.1"/>
    <property type="molecule type" value="Genomic_DNA"/>
</dbReference>
<feature type="compositionally biased region" description="Low complexity" evidence="8">
    <location>
        <begin position="957"/>
        <end position="966"/>
    </location>
</feature>
<evidence type="ECO:0000313" key="12">
    <source>
        <dbReference type="Proteomes" id="UP000008221"/>
    </source>
</evidence>
<dbReference type="GO" id="GO:1903457">
    <property type="term" value="P:lactate catabolic process"/>
    <property type="evidence" value="ECO:0007669"/>
    <property type="project" value="TreeGrafter"/>
</dbReference>
<dbReference type="STRING" id="351607.Acel_1470"/>